<reference evidence="3" key="1">
    <citation type="journal article" date="2019" name="Int. J. Syst. Evol. Microbiol.">
        <title>The Global Catalogue of Microorganisms (GCM) 10K type strain sequencing project: providing services to taxonomists for standard genome sequencing and annotation.</title>
        <authorList>
            <consortium name="The Broad Institute Genomics Platform"/>
            <consortium name="The Broad Institute Genome Sequencing Center for Infectious Disease"/>
            <person name="Wu L."/>
            <person name="Ma J."/>
        </authorList>
    </citation>
    <scope>NUCLEOTIDE SEQUENCE [LARGE SCALE GENOMIC DNA]</scope>
    <source>
        <strain evidence="3">KCTC 42585</strain>
    </source>
</reference>
<keyword evidence="3" id="KW-1185">Reference proteome</keyword>
<feature type="transmembrane region" description="Helical" evidence="1">
    <location>
        <begin position="151"/>
        <end position="171"/>
    </location>
</feature>
<name>A0ABW5ITU5_9FLAO</name>
<keyword evidence="1" id="KW-0812">Transmembrane</keyword>
<feature type="transmembrane region" description="Helical" evidence="1">
    <location>
        <begin position="283"/>
        <end position="312"/>
    </location>
</feature>
<evidence type="ECO:0000313" key="2">
    <source>
        <dbReference type="EMBL" id="MFD2516826.1"/>
    </source>
</evidence>
<gene>
    <name evidence="2" type="ORF">ACFSTG_02875</name>
</gene>
<comment type="caution">
    <text evidence="2">The sequence shown here is derived from an EMBL/GenBank/DDBJ whole genome shotgun (WGS) entry which is preliminary data.</text>
</comment>
<protein>
    <submittedName>
        <fullName evidence="2">Uncharacterized protein</fullName>
    </submittedName>
</protein>
<feature type="transmembrane region" description="Helical" evidence="1">
    <location>
        <begin position="41"/>
        <end position="57"/>
    </location>
</feature>
<accession>A0ABW5ITU5</accession>
<evidence type="ECO:0000256" key="1">
    <source>
        <dbReference type="SAM" id="Phobius"/>
    </source>
</evidence>
<keyword evidence="1" id="KW-0472">Membrane</keyword>
<feature type="transmembrane region" description="Helical" evidence="1">
    <location>
        <begin position="12"/>
        <end position="35"/>
    </location>
</feature>
<evidence type="ECO:0000313" key="3">
    <source>
        <dbReference type="Proteomes" id="UP001597468"/>
    </source>
</evidence>
<organism evidence="2 3">
    <name type="scientific">Salinimicrobium flavum</name>
    <dbReference type="NCBI Taxonomy" id="1737065"/>
    <lineage>
        <taxon>Bacteria</taxon>
        <taxon>Pseudomonadati</taxon>
        <taxon>Bacteroidota</taxon>
        <taxon>Flavobacteriia</taxon>
        <taxon>Flavobacteriales</taxon>
        <taxon>Flavobacteriaceae</taxon>
        <taxon>Salinimicrobium</taxon>
    </lineage>
</organism>
<dbReference type="RefSeq" id="WP_380748259.1">
    <property type="nucleotide sequence ID" value="NZ_JBHULT010000005.1"/>
</dbReference>
<dbReference type="EMBL" id="JBHULT010000005">
    <property type="protein sequence ID" value="MFD2516826.1"/>
    <property type="molecule type" value="Genomic_DNA"/>
</dbReference>
<feature type="transmembrane region" description="Helical" evidence="1">
    <location>
        <begin position="127"/>
        <end position="145"/>
    </location>
</feature>
<keyword evidence="1" id="KW-1133">Transmembrane helix</keyword>
<feature type="transmembrane region" description="Helical" evidence="1">
    <location>
        <begin position="183"/>
        <end position="202"/>
    </location>
</feature>
<proteinExistence type="predicted"/>
<sequence length="319" mass="37438">MKERKLGDFTIENINVTLIICGAFTVIFLGYLTWFITKTDFGLLPYLTLPLIFGLIMENRRLERDWKILTLKIMLAVICASVISFFRNLDSDISREIALWPYLFIFFFALFSAVYHHKKVTPVITEGTTLLQSISIIYWIIHYNYLSFSNFLEALVLISGLIFSAISFYNAFSYRKLTASFRLILSIWSAVIMTVFSFVYINRVYHFNYFIGDFVIDSSLNIIQYFFLGVSLIYMIQNARMVAVYIPSKNSFFDQDHLKRIARMNKLHVWRYSKEQVKIKDSLLILLFTSAVYSFNYFYKIIPAFTLIWIVYAGSLENV</sequence>
<feature type="transmembrane region" description="Helical" evidence="1">
    <location>
        <begin position="69"/>
        <end position="86"/>
    </location>
</feature>
<feature type="transmembrane region" description="Helical" evidence="1">
    <location>
        <begin position="98"/>
        <end position="115"/>
    </location>
</feature>
<feature type="transmembrane region" description="Helical" evidence="1">
    <location>
        <begin position="222"/>
        <end position="246"/>
    </location>
</feature>
<dbReference type="Proteomes" id="UP001597468">
    <property type="component" value="Unassembled WGS sequence"/>
</dbReference>